<dbReference type="SMART" id="SM00256">
    <property type="entry name" value="FBOX"/>
    <property type="match status" value="2"/>
</dbReference>
<feature type="domain" description="F-box" evidence="4">
    <location>
        <begin position="1388"/>
        <end position="1433"/>
    </location>
</feature>
<dbReference type="PROSITE" id="PS50181">
    <property type="entry name" value="FBOX"/>
    <property type="match status" value="1"/>
</dbReference>
<dbReference type="Pfam" id="PF12937">
    <property type="entry name" value="F-box-like"/>
    <property type="match status" value="2"/>
</dbReference>
<dbReference type="InterPro" id="IPR049772">
    <property type="entry name" value="OTU_OTUD6"/>
</dbReference>
<feature type="compositionally biased region" description="Basic and acidic residues" evidence="3">
    <location>
        <begin position="902"/>
        <end position="917"/>
    </location>
</feature>
<evidence type="ECO:0000259" key="4">
    <source>
        <dbReference type="PROSITE" id="PS50181"/>
    </source>
</evidence>
<dbReference type="InterPro" id="IPR038765">
    <property type="entry name" value="Papain-like_cys_pep_sf"/>
</dbReference>
<feature type="compositionally biased region" description="Polar residues" evidence="3">
    <location>
        <begin position="2150"/>
        <end position="2164"/>
    </location>
</feature>
<dbReference type="InterPro" id="IPR001810">
    <property type="entry name" value="F-box_dom"/>
</dbReference>
<dbReference type="Pfam" id="PF02338">
    <property type="entry name" value="OTU"/>
    <property type="match status" value="1"/>
</dbReference>
<dbReference type="InterPro" id="IPR032675">
    <property type="entry name" value="LRR_dom_sf"/>
</dbReference>
<evidence type="ECO:0000259" key="5">
    <source>
        <dbReference type="PROSITE" id="PS50802"/>
    </source>
</evidence>
<evidence type="ECO:0000256" key="2">
    <source>
        <dbReference type="SAM" id="Coils"/>
    </source>
</evidence>
<dbReference type="GO" id="GO:0004843">
    <property type="term" value="F:cysteine-type deubiquitinase activity"/>
    <property type="evidence" value="ECO:0007669"/>
    <property type="project" value="TreeGrafter"/>
</dbReference>
<dbReference type="VEuPathDB" id="VectorBase:CSON001510"/>
<dbReference type="InterPro" id="IPR050704">
    <property type="entry name" value="Peptidase_C85-like"/>
</dbReference>
<keyword evidence="2" id="KW-0175">Coiled coil</keyword>
<organism evidence="6">
    <name type="scientific">Culicoides sonorensis</name>
    <name type="common">Biting midge</name>
    <dbReference type="NCBI Taxonomy" id="179676"/>
    <lineage>
        <taxon>Eukaryota</taxon>
        <taxon>Metazoa</taxon>
        <taxon>Ecdysozoa</taxon>
        <taxon>Arthropoda</taxon>
        <taxon>Hexapoda</taxon>
        <taxon>Insecta</taxon>
        <taxon>Pterygota</taxon>
        <taxon>Neoptera</taxon>
        <taxon>Endopterygota</taxon>
        <taxon>Diptera</taxon>
        <taxon>Nematocera</taxon>
        <taxon>Chironomoidea</taxon>
        <taxon>Ceratopogonidae</taxon>
        <taxon>Ceratopogoninae</taxon>
        <taxon>Culicoides</taxon>
        <taxon>Monoculicoides</taxon>
    </lineage>
</organism>
<dbReference type="EMBL" id="UFQT01000123">
    <property type="protein sequence ID" value="SSX20462.1"/>
    <property type="molecule type" value="Genomic_DNA"/>
</dbReference>
<evidence type="ECO:0000256" key="3">
    <source>
        <dbReference type="SAM" id="MobiDB-lite"/>
    </source>
</evidence>
<dbReference type="Gene3D" id="3.80.10.10">
    <property type="entry name" value="Ribonuclease Inhibitor"/>
    <property type="match status" value="1"/>
</dbReference>
<feature type="region of interest" description="Disordered" evidence="3">
    <location>
        <begin position="902"/>
        <end position="955"/>
    </location>
</feature>
<proteinExistence type="predicted"/>
<feature type="compositionally biased region" description="Acidic residues" evidence="3">
    <location>
        <begin position="918"/>
        <end position="932"/>
    </location>
</feature>
<dbReference type="PANTHER" id="PTHR12419:SF10">
    <property type="entry name" value="DEUBIQUITINASE OTUD6B"/>
    <property type="match status" value="1"/>
</dbReference>
<feature type="coiled-coil region" evidence="2">
    <location>
        <begin position="2095"/>
        <end position="2122"/>
    </location>
</feature>
<dbReference type="Gene3D" id="3.90.70.80">
    <property type="match status" value="1"/>
</dbReference>
<dbReference type="SUPFAM" id="SSF81383">
    <property type="entry name" value="F-box domain"/>
    <property type="match status" value="2"/>
</dbReference>
<dbReference type="CDD" id="cd22761">
    <property type="entry name" value="OTU_OTUD6"/>
    <property type="match status" value="1"/>
</dbReference>
<accession>A0A336LQZ0</accession>
<feature type="domain" description="OTU" evidence="5">
    <location>
        <begin position="2212"/>
        <end position="2351"/>
    </location>
</feature>
<dbReference type="PROSITE" id="PS50802">
    <property type="entry name" value="OTU"/>
    <property type="match status" value="1"/>
</dbReference>
<name>A0A336LQZ0_CULSO</name>
<dbReference type="GO" id="GO:0016579">
    <property type="term" value="P:protein deubiquitination"/>
    <property type="evidence" value="ECO:0007669"/>
    <property type="project" value="TreeGrafter"/>
</dbReference>
<evidence type="ECO:0000313" key="6">
    <source>
        <dbReference type="EMBL" id="SSX20462.1"/>
    </source>
</evidence>
<sequence length="2357" mass="276317">MSCEKTGNVLTLRRETFISNPSLINDERDYDTLVIESEPLTKTDTFCMNSDEIEIFWKKIGTTIKKVEIKSSDNEIWSPEFKQIFIINQMFWQCKELIIHNYSGFKLLLPIFFVNKSKFDQIHIKPILLEDDFIDFNLQNILLNCQFENLILYCCISYSHESIKNFVVNMDENYDIAFNCDLLPCFKNPNSNGFELIKIQIHRTSRYAMVIKPLAVIEKIGNIIEMDLNLYDMCHAIHQVKCRSQNNESEAEFDENCYLHMESEVISPIEINHDTTENHDENFNSFRQTDLIIPIMGENGKYEILAICDDPSLEPGFWDDEMIGIFLDTYKKNVSSLILELSEDALRKPDYVNLLTAINKYFSRIHCFSSKIDCANLISVEFYKRNKKLKIINVVEKMLDVTLSSDGALTIIHVSPNFDMILRKCNQIENLVFSCQIMYRTKIILDLFKKIACKFKKLNKITFNCNTLPCCYNDYNYNNLLLLTKLSIEFEYVNRAFKCQYEYCNVTVKPLILNKIGDLPNMSNYLKCASDHVIFDATTSNGGMIILKKNNILSFDSEPFSGILKFNERYDTLILDNFECFGDLKNLQTKKIWRRLGRSVENLYIYSDYASEEDKLKFELKHNIIKRNFHDIKEIVIDNELDLAILNQKFLCNNKLECIELHPNILNLMHGHHKVLNDIFKFCKQLKLITFGCLIPYNFCIISELFSTWNDTILFAEEIIFFCSGNICCCQMNNLSVTKIQIEIASIGIDERITIRPLNLSENNKNSFWVPFENTICFDSHEILNVRKSMSKILKKPCTLVLDKNVELTSDCKNVCYVLSRKVTVNKILLDTFYNDTKDFNFLSSKHYTKFWNILAESVKEIEYDYVGYSDPIDGEILYVNDDESIDREFYRIEREILYGNNEDPRGEEYENDKVDDHDYDCDTDSDYDDGTDYDHDSNNSYDSDSDEKVSIHLSDDTSYTEEDFYVKKNEKTKINITEIDLNENPESVLQRLKSINQLVHPSLPSSENSFNYNSDHSVHDDENFSSTASSKIICVNKSSEESSENSFNWFYKTYDSYNPRDFEYMSHLDIIKFHFINMKKLIVKCIDYDEFFRDLSDYFYLFNTNLEEIEILNKTMFKKRILFIKYKRDDTFSCNEILKNLFTKCKSLKKLVIDCILPLEAHTINNIFSELNFELFQMDEIIFECEPLPYFSDFTKYLWVIHKMQLDFIRTDTCHTIIIKPLVIKENILPVTGEAENSCCSLGHQIFKSDYVQEFYFDKESQRSCLKYFEACFKSFSKLTFLQLENCSARIVNLIAKHLTELKECVLSFNVPMDKWPPILKLKLLKISVLNYSVLKNHQKISMEIEELFKICPELNTVHYNSMVFNKNNSQSEETSEETLNNLFNIYNFSIMLPPEVMQKIFGYLSFNQQLMCRVVCKQWFEILSSSSFSSIRTLDFKDDLISSNSTIVSFFRNSQFKYNKIIFRSDNITNENLTEFWKKIGQEIIEIHFDGIEENFENYLITGFNLNHVPKLKVLSFQTLDQFINLVSSNNPEWIKIFDKIQTLRIETTNKPKTDYELEMRNLENLEMKFLLDFDTMNLFFNQIQFPSIKSLQIHSLTPNVALETFFHSNFQFGQLKNLEIGKEKGTWEFSEIELIIENCTNLNRIAIGIPVGYVNQKLYPKLAYVLLSYIITLNEVCFKKLSENVFKPYKYFVWKEKKLKEFHQKIDDISENLTKFPSKLMRRFHGNRHPEQNVNEISEIVFRYLKYEDLLTCRLVCKTWFDQISSSSSMTSIHTIDFKHEYLSSESKLVKTFINSQFNYKKIILRGGGVAKSDDLFHFWNHIGLEITEIHFASYLDNYDNYFDSGFCQINFPQLKTLTFDAFDQFVELLSNENSEWRNFLNTVETLKLNNFLLILDQNDLINLDIGMKNLKNLVIKFDLDLISLNCIFNCITFRKIQTLKLCDLNENVSLELLFETKMRFKQLIELEIARGGSAWTMTDFEIIAKNCPKLNSISIGISFEFTNKKDLTELAESLFHGIEKLNKVTFKYRTLSIQEYVPYKTILRHREVIEKTISRPESRIFKMSDIEEEEIHARHRKEKKDLHAKITALKKSSGKKNKKEVQAEIEKLEKELDAKHLDELKNLKITQNQSTSSDSVKPQLVAPESFISNNHDTDQPQKLSKAQKRREKKNEKERERQAEIEKESEANKDGPRNTENKKISDILENRHLSIFPIAADGDCLYNSIIHQLKSTGREALTVSELRNITAEYIRNHKVELLPYITNPDTDECLNDIEFEEYCDNIMSTKCWGGQIEIMAISNALKVPIEVLQAAGPPTLQTKTGYEEPKLVLTYHRHFVSLGEHYNSTQPLIISEEE</sequence>
<keyword evidence="1" id="KW-0378">Hydrolase</keyword>
<reference evidence="6" key="1">
    <citation type="submission" date="2018-07" db="EMBL/GenBank/DDBJ databases">
        <authorList>
            <person name="Quirk P.G."/>
            <person name="Krulwich T.A."/>
        </authorList>
    </citation>
    <scope>NUCLEOTIDE SEQUENCE</scope>
</reference>
<gene>
    <name evidence="6" type="primary">CSON001510</name>
</gene>
<protein>
    <submittedName>
        <fullName evidence="6">CSON001510 protein</fullName>
    </submittedName>
</protein>
<dbReference type="PANTHER" id="PTHR12419">
    <property type="entry name" value="OTU DOMAIN CONTAINING PROTEIN"/>
    <property type="match status" value="1"/>
</dbReference>
<feature type="compositionally biased region" description="Basic and acidic residues" evidence="3">
    <location>
        <begin position="2172"/>
        <end position="2201"/>
    </location>
</feature>
<feature type="region of interest" description="Disordered" evidence="3">
    <location>
        <begin position="2149"/>
        <end position="2201"/>
    </location>
</feature>
<dbReference type="InterPro" id="IPR003323">
    <property type="entry name" value="OTU_dom"/>
</dbReference>
<dbReference type="InterPro" id="IPR036047">
    <property type="entry name" value="F-box-like_dom_sf"/>
</dbReference>
<dbReference type="SUPFAM" id="SSF54001">
    <property type="entry name" value="Cysteine proteinases"/>
    <property type="match status" value="1"/>
</dbReference>
<evidence type="ECO:0000256" key="1">
    <source>
        <dbReference type="ARBA" id="ARBA00022801"/>
    </source>
</evidence>